<feature type="compositionally biased region" description="Basic and acidic residues" evidence="1">
    <location>
        <begin position="265"/>
        <end position="311"/>
    </location>
</feature>
<feature type="region of interest" description="Disordered" evidence="1">
    <location>
        <begin position="1"/>
        <end position="94"/>
    </location>
</feature>
<comment type="caution">
    <text evidence="2">The sequence shown here is derived from an EMBL/GenBank/DDBJ whole genome shotgun (WGS) entry which is preliminary data.</text>
</comment>
<name>A0AAD4KRJ8_9EURO</name>
<dbReference type="EMBL" id="JAJTJA010000008">
    <property type="protein sequence ID" value="KAH8695436.1"/>
    <property type="molecule type" value="Genomic_DNA"/>
</dbReference>
<organism evidence="2 3">
    <name type="scientific">Talaromyces proteolyticus</name>
    <dbReference type="NCBI Taxonomy" id="1131652"/>
    <lineage>
        <taxon>Eukaryota</taxon>
        <taxon>Fungi</taxon>
        <taxon>Dikarya</taxon>
        <taxon>Ascomycota</taxon>
        <taxon>Pezizomycotina</taxon>
        <taxon>Eurotiomycetes</taxon>
        <taxon>Eurotiomycetidae</taxon>
        <taxon>Eurotiales</taxon>
        <taxon>Trichocomaceae</taxon>
        <taxon>Talaromyces</taxon>
        <taxon>Talaromyces sect. Bacilispori</taxon>
    </lineage>
</organism>
<feature type="compositionally biased region" description="Basic residues" evidence="1">
    <location>
        <begin position="41"/>
        <end position="52"/>
    </location>
</feature>
<keyword evidence="3" id="KW-1185">Reference proteome</keyword>
<evidence type="ECO:0000256" key="1">
    <source>
        <dbReference type="SAM" id="MobiDB-lite"/>
    </source>
</evidence>
<feature type="region of interest" description="Disordered" evidence="1">
    <location>
        <begin position="255"/>
        <end position="411"/>
    </location>
</feature>
<evidence type="ECO:0000313" key="2">
    <source>
        <dbReference type="EMBL" id="KAH8695436.1"/>
    </source>
</evidence>
<dbReference type="GeneID" id="70240157"/>
<evidence type="ECO:0000313" key="3">
    <source>
        <dbReference type="Proteomes" id="UP001201262"/>
    </source>
</evidence>
<feature type="compositionally biased region" description="Basic and acidic residues" evidence="1">
    <location>
        <begin position="387"/>
        <end position="398"/>
    </location>
</feature>
<gene>
    <name evidence="2" type="ORF">BGW36DRAFT_202126</name>
</gene>
<accession>A0AAD4KRJ8</accession>
<dbReference type="AlphaFoldDB" id="A0AAD4KRJ8"/>
<sequence>MPRTRSQASVSPLVSLDAPRRRRKATASSLDADDQEEPKTKMNRVRKTKKATVSRGELLEEEALQKNSENPYPITPVHQEPKDSKEVPKDKESTISTNTMNKVVDDSPSLSDCGVTPCSPPAMKRGSFKRALINVKAVLKKPTESIRLRFKNLKKARTLKEDSRNKTITIADATGSQYSFTEDEILESAMNILLSRMDSDYFDNASSAPALRCPCCQGSLECPEGHDLASWVPNDLKESMNALLTNFFAEGICNSSEEEEEAREADERRQFEHQRQVEEKRMAEENLQSEIRKDKEKGQAKPKAKDAESLSKQKGKKRSRETNDHENHDDDQPISQRPRLTPANTPYKRRATTTPRRKLTYAEIRQRTRDREEGNGPPSMFRLDQAIAHHEAQEKAEVAARQAAEEAAEAERIQKFSRAEMERHTVAGPIPENARNPLQIPIFRDETQDSETPDMPDTPGSSSWGFQVRNILSSVSGSVRRFVPRFRNVTDQAVPFGKESRNPSFASKTLLTMIT</sequence>
<reference evidence="2" key="1">
    <citation type="submission" date="2021-12" db="EMBL/GenBank/DDBJ databases">
        <title>Convergent genome expansion in fungi linked to evolution of root-endophyte symbiosis.</title>
        <authorList>
            <consortium name="DOE Joint Genome Institute"/>
            <person name="Ke Y.-H."/>
            <person name="Bonito G."/>
            <person name="Liao H.-L."/>
            <person name="Looney B."/>
            <person name="Rojas-Flechas A."/>
            <person name="Nash J."/>
            <person name="Hameed K."/>
            <person name="Schadt C."/>
            <person name="Martin F."/>
            <person name="Crous P.W."/>
            <person name="Miettinen O."/>
            <person name="Magnuson J.K."/>
            <person name="Labbe J."/>
            <person name="Jacobson D."/>
            <person name="Doktycz M.J."/>
            <person name="Veneault-Fourrey C."/>
            <person name="Kuo A."/>
            <person name="Mondo S."/>
            <person name="Calhoun S."/>
            <person name="Riley R."/>
            <person name="Ohm R."/>
            <person name="LaButti K."/>
            <person name="Andreopoulos B."/>
            <person name="Pangilinan J."/>
            <person name="Nolan M."/>
            <person name="Tritt A."/>
            <person name="Clum A."/>
            <person name="Lipzen A."/>
            <person name="Daum C."/>
            <person name="Barry K."/>
            <person name="Grigoriev I.V."/>
            <person name="Vilgalys R."/>
        </authorList>
    </citation>
    <scope>NUCLEOTIDE SEQUENCE</scope>
    <source>
        <strain evidence="2">PMI_201</strain>
    </source>
</reference>
<feature type="compositionally biased region" description="Basic residues" evidence="1">
    <location>
        <begin position="347"/>
        <end position="359"/>
    </location>
</feature>
<feature type="compositionally biased region" description="Basic and acidic residues" evidence="1">
    <location>
        <begin position="79"/>
        <end position="93"/>
    </location>
</feature>
<feature type="compositionally biased region" description="Basic and acidic residues" evidence="1">
    <location>
        <begin position="320"/>
        <end position="331"/>
    </location>
</feature>
<proteinExistence type="predicted"/>
<dbReference type="RefSeq" id="XP_046070578.1">
    <property type="nucleotide sequence ID" value="XM_046209870.1"/>
</dbReference>
<feature type="compositionally biased region" description="Basic and acidic residues" evidence="1">
    <location>
        <begin position="364"/>
        <end position="374"/>
    </location>
</feature>
<feature type="compositionally biased region" description="Polar residues" evidence="1">
    <location>
        <begin position="1"/>
        <end position="12"/>
    </location>
</feature>
<protein>
    <submittedName>
        <fullName evidence="2">Uncharacterized protein</fullName>
    </submittedName>
</protein>
<dbReference type="Proteomes" id="UP001201262">
    <property type="component" value="Unassembled WGS sequence"/>
</dbReference>